<evidence type="ECO:0000256" key="3">
    <source>
        <dbReference type="ARBA" id="ARBA00022491"/>
    </source>
</evidence>
<feature type="compositionally biased region" description="Low complexity" evidence="8">
    <location>
        <begin position="325"/>
        <end position="349"/>
    </location>
</feature>
<dbReference type="GO" id="GO:0003713">
    <property type="term" value="F:transcription coactivator activity"/>
    <property type="evidence" value="ECO:0007669"/>
    <property type="project" value="TreeGrafter"/>
</dbReference>
<proteinExistence type="inferred from homology"/>
<feature type="region of interest" description="Disordered" evidence="8">
    <location>
        <begin position="317"/>
        <end position="351"/>
    </location>
</feature>
<keyword evidence="5" id="KW-0010">Activator</keyword>
<comment type="similarity">
    <text evidence="2">Belongs to the Mediator complex subunit 12 family.</text>
</comment>
<sequence length="1394" mass="154063">MAAPRPLKRPRLGQPDVYPQDSKQREDELTEENVKKGFSYQPLPFSSGTNEYGSAKDIMSNVPLSKFAQSFNAILVEKQKQNTFTSQDGSKRKAQPVKDNFLPVHITARSRPFISSWFQDLAGNKPLTVLAKKVPIFNKKEEIFSSLCDHSIPMLRAAWFIKISSAYNTGINESKGKKRIMADPAQEWTHALTKFLKDQLSKIADFYQSHFAGITSSQHQQRMTPEVEQALKQWNYTVRLSHWLYEESLLDRQEFLQWLLDLLDKSKNADDLLLKYLIPLLLRYVDQIVMSQTLARVLAQVCSKKLSTLYSAAEQMQSEQQNQGTSSSNKTSSTSVPSPVPSITPESSSLAPVNPQSLPVLSQYKTCPQHHALVLSLSSVLQTIAICCPGALIWNSIPCGASSSSITSSASNSTVANTDMAANKPAVLGSPLDRLSIPPSSMPLPSPGNTQASLNSELLSVLLASEEEIKTRSKAVESHWSPDKYQDKSSVLAVKRVLNTLEILDRYNFNRADSTSSIDSLYSKIFADSIKTGGQASATDEAIALLLFEWAVSKYRVGKFRALAVAKILQRRQTEILEERESSQEQGEEGTSSNAVTTAASTVPPFQKVLMNFLDNYAPVVDGGYQHNKTHPSFAQLTLLFGELIRNEVFSHNSYMCTLISRGDLQPTPPVSIPSPPRPVIQSIEHPPEADPMGIEECVQEGDAQGGIDIHGLTCQEDLGRKDSSSDSELKMSQHLLDQELLVHQNRLIQLLDQGDNEIFADQETPILTADLSAVANNTKLEPGLANPSSLTADQRDNSLMDSTCTLPKKSQHAQYAQHFPIPAENVTAHESNQRLILLYGVGKARSQAIATTKEVMKALCAMLNDLGKVDDSGLCTDQGQSNEYLVLKRERDEKRAVLYSKFSNLTCFDQYLAVAKCTNILRDQKAKQPKIFGLVMPTPTLSQLEFLYDLFELSGDVHGLLDFVAYLLMPSEEDISTTQLPQVKTVVGTLPTKSVVVVAMLRKYHACLMLLPEHTTRIFRGLLAAVENIAYPGICSSPERCILGLLFDLYSSCAHLRSKYADIFSTAFTKIKQAVCSSTTPSACTEPYEPKFMAEYFQNPRTKRLDGIWDYLLNHEKPCDVYSFVCNAMMNVCNCQNSERLYDIGVLCAEVTAHHDKLSSQWLGVLRALCCSSNSSSGFVDLLLEVDVGDLSIHESVATFTALLIARSCFSLEDVIYHVALPSLLAALPSGVENQEAEPGARLTCHLLLRLLDESTDVMSHDHSSALKFPFKSSHDHHLLSAAHDSIRIGPVLAALKAMLKLSEAGKAGDSGSTSTSDTTRDDSFRSLFSNRLDDFMDSTHFSSTTGLEQISNGDFEHQCVRWFCVASDLPSGMGERKMPSRSTNTLLTRAFT</sequence>
<evidence type="ECO:0000313" key="10">
    <source>
        <dbReference type="EMBL" id="CAH3150356.1"/>
    </source>
</evidence>
<feature type="compositionally biased region" description="Low complexity" evidence="8">
    <location>
        <begin position="589"/>
        <end position="598"/>
    </location>
</feature>
<organism evidence="10 11">
    <name type="scientific">Pocillopora meandrina</name>
    <dbReference type="NCBI Taxonomy" id="46732"/>
    <lineage>
        <taxon>Eukaryota</taxon>
        <taxon>Metazoa</taxon>
        <taxon>Cnidaria</taxon>
        <taxon>Anthozoa</taxon>
        <taxon>Hexacorallia</taxon>
        <taxon>Scleractinia</taxon>
        <taxon>Astrocoeniina</taxon>
        <taxon>Pocilloporidae</taxon>
        <taxon>Pocillopora</taxon>
    </lineage>
</organism>
<dbReference type="InterPro" id="IPR021990">
    <property type="entry name" value="Mediator_Med12_LCEWAV"/>
</dbReference>
<evidence type="ECO:0000256" key="5">
    <source>
        <dbReference type="ARBA" id="ARBA00023159"/>
    </source>
</evidence>
<feature type="domain" description="Mediator complex subunit Med12" evidence="9">
    <location>
        <begin position="100"/>
        <end position="162"/>
    </location>
</feature>
<comment type="subcellular location">
    <subcellularLocation>
        <location evidence="1">Nucleus</location>
    </subcellularLocation>
</comment>
<dbReference type="Pfam" id="PF12145">
    <property type="entry name" value="Med12-LCEWAV"/>
    <property type="match status" value="1"/>
</dbReference>
<evidence type="ECO:0000256" key="7">
    <source>
        <dbReference type="ARBA" id="ARBA00023242"/>
    </source>
</evidence>
<evidence type="ECO:0000256" key="4">
    <source>
        <dbReference type="ARBA" id="ARBA00023015"/>
    </source>
</evidence>
<evidence type="ECO:0000259" key="9">
    <source>
        <dbReference type="SMART" id="SM01281"/>
    </source>
</evidence>
<dbReference type="Pfam" id="PF09497">
    <property type="entry name" value="Med12"/>
    <property type="match status" value="1"/>
</dbReference>
<dbReference type="GO" id="GO:0016592">
    <property type="term" value="C:mediator complex"/>
    <property type="evidence" value="ECO:0007669"/>
    <property type="project" value="InterPro"/>
</dbReference>
<dbReference type="PANTHER" id="PTHR46007">
    <property type="entry name" value="MEDIATOR OF RNA POLYMERASE II TRANSCRIPTION SUBUNIT 12"/>
    <property type="match status" value="1"/>
</dbReference>
<evidence type="ECO:0000313" key="11">
    <source>
        <dbReference type="Proteomes" id="UP001159428"/>
    </source>
</evidence>
<gene>
    <name evidence="10" type="ORF">PMEA_00024748</name>
</gene>
<comment type="caution">
    <text evidence="10">The sequence shown here is derived from an EMBL/GenBank/DDBJ whole genome shotgun (WGS) entry which is preliminary data.</text>
</comment>
<dbReference type="EMBL" id="CALNXJ010000047">
    <property type="protein sequence ID" value="CAH3150356.1"/>
    <property type="molecule type" value="Genomic_DNA"/>
</dbReference>
<dbReference type="InterPro" id="IPR019035">
    <property type="entry name" value="Mediator_Med12"/>
</dbReference>
<keyword evidence="6" id="KW-0804">Transcription</keyword>
<keyword evidence="7" id="KW-0539">Nucleus</keyword>
<accession>A0AAU9XJG6</accession>
<dbReference type="SMART" id="SM01281">
    <property type="entry name" value="Med12"/>
    <property type="match status" value="1"/>
</dbReference>
<keyword evidence="4" id="KW-0805">Transcription regulation</keyword>
<feature type="region of interest" description="Disordered" evidence="8">
    <location>
        <begin position="578"/>
        <end position="598"/>
    </location>
</feature>
<dbReference type="InterPro" id="IPR051647">
    <property type="entry name" value="Mediator_comp_sub12"/>
</dbReference>
<dbReference type="Proteomes" id="UP001159428">
    <property type="component" value="Unassembled WGS sequence"/>
</dbReference>
<feature type="region of interest" description="Disordered" evidence="8">
    <location>
        <begin position="1"/>
        <end position="42"/>
    </location>
</feature>
<protein>
    <recommendedName>
        <fullName evidence="9">Mediator complex subunit Med12 domain-containing protein</fullName>
    </recommendedName>
</protein>
<keyword evidence="11" id="KW-1185">Reference proteome</keyword>
<dbReference type="GO" id="GO:0045944">
    <property type="term" value="P:positive regulation of transcription by RNA polymerase II"/>
    <property type="evidence" value="ECO:0007669"/>
    <property type="project" value="TreeGrafter"/>
</dbReference>
<dbReference type="PANTHER" id="PTHR46007:SF11">
    <property type="entry name" value="MEDIATOR OF RNA POLYMERASE II TRANSCRIPTION SUBUNIT 12"/>
    <property type="match status" value="1"/>
</dbReference>
<keyword evidence="3" id="KW-0678">Repressor</keyword>
<name>A0AAU9XJG6_9CNID</name>
<reference evidence="10 11" key="1">
    <citation type="submission" date="2022-05" db="EMBL/GenBank/DDBJ databases">
        <authorList>
            <consortium name="Genoscope - CEA"/>
            <person name="William W."/>
        </authorList>
    </citation>
    <scope>NUCLEOTIDE SEQUENCE [LARGE SCALE GENOMIC DNA]</scope>
</reference>
<evidence type="ECO:0000256" key="1">
    <source>
        <dbReference type="ARBA" id="ARBA00004123"/>
    </source>
</evidence>
<feature type="compositionally biased region" description="Basic residues" evidence="8">
    <location>
        <begin position="1"/>
        <end position="11"/>
    </location>
</feature>
<evidence type="ECO:0000256" key="2">
    <source>
        <dbReference type="ARBA" id="ARBA00010289"/>
    </source>
</evidence>
<evidence type="ECO:0000256" key="6">
    <source>
        <dbReference type="ARBA" id="ARBA00023163"/>
    </source>
</evidence>
<feature type="compositionally biased region" description="Basic and acidic residues" evidence="8">
    <location>
        <begin position="22"/>
        <end position="35"/>
    </location>
</feature>
<evidence type="ECO:0000256" key="8">
    <source>
        <dbReference type="SAM" id="MobiDB-lite"/>
    </source>
</evidence>